<name>A0ABW0NC58_9BURK</name>
<evidence type="ECO:0000256" key="3">
    <source>
        <dbReference type="ARBA" id="ARBA00022989"/>
    </source>
</evidence>
<protein>
    <submittedName>
        <fullName evidence="7">DUF4149 domain-containing protein</fullName>
    </submittedName>
</protein>
<dbReference type="InterPro" id="IPR025423">
    <property type="entry name" value="TMEM205-like"/>
</dbReference>
<evidence type="ECO:0000259" key="6">
    <source>
        <dbReference type="Pfam" id="PF13664"/>
    </source>
</evidence>
<dbReference type="Pfam" id="PF13664">
    <property type="entry name" value="DUF4149"/>
    <property type="match status" value="1"/>
</dbReference>
<organism evidence="7 8">
    <name type="scientific">Caenimonas terrae</name>
    <dbReference type="NCBI Taxonomy" id="696074"/>
    <lineage>
        <taxon>Bacteria</taxon>
        <taxon>Pseudomonadati</taxon>
        <taxon>Pseudomonadota</taxon>
        <taxon>Betaproteobacteria</taxon>
        <taxon>Burkholderiales</taxon>
        <taxon>Comamonadaceae</taxon>
        <taxon>Caenimonas</taxon>
    </lineage>
</organism>
<feature type="domain" description="TMEM205-like" evidence="6">
    <location>
        <begin position="13"/>
        <end position="108"/>
    </location>
</feature>
<feature type="transmembrane region" description="Helical" evidence="5">
    <location>
        <begin position="114"/>
        <end position="135"/>
    </location>
</feature>
<dbReference type="Proteomes" id="UP001596037">
    <property type="component" value="Unassembled WGS sequence"/>
</dbReference>
<dbReference type="EMBL" id="JBHSMF010000006">
    <property type="protein sequence ID" value="MFC5497516.1"/>
    <property type="molecule type" value="Genomic_DNA"/>
</dbReference>
<proteinExistence type="predicted"/>
<keyword evidence="3 5" id="KW-1133">Transmembrane helix</keyword>
<comment type="caution">
    <text evidence="7">The sequence shown here is derived from an EMBL/GenBank/DDBJ whole genome shotgun (WGS) entry which is preliminary data.</text>
</comment>
<keyword evidence="2 5" id="KW-0812">Transmembrane</keyword>
<sequence length="147" mass="15481">MSLQRLPSGLALLAAALWWGSLTVTGFVTVPLLFTHLPTPAIAGNMAARLFAAQTWIALGCGILLLAIARGRDSEARIDWGGGAMAFIAGGMLLALLSEFAVAPRIVARDNLPLWHAVGSGMYLLQWVCAGVTLWKLGSRLRSAGPS</sequence>
<dbReference type="RefSeq" id="WP_376849600.1">
    <property type="nucleotide sequence ID" value="NZ_JBHSMF010000006.1"/>
</dbReference>
<evidence type="ECO:0000256" key="1">
    <source>
        <dbReference type="ARBA" id="ARBA00004370"/>
    </source>
</evidence>
<evidence type="ECO:0000313" key="8">
    <source>
        <dbReference type="Proteomes" id="UP001596037"/>
    </source>
</evidence>
<evidence type="ECO:0000256" key="4">
    <source>
        <dbReference type="ARBA" id="ARBA00023136"/>
    </source>
</evidence>
<evidence type="ECO:0000256" key="5">
    <source>
        <dbReference type="SAM" id="Phobius"/>
    </source>
</evidence>
<keyword evidence="8" id="KW-1185">Reference proteome</keyword>
<evidence type="ECO:0000313" key="7">
    <source>
        <dbReference type="EMBL" id="MFC5497516.1"/>
    </source>
</evidence>
<evidence type="ECO:0000256" key="2">
    <source>
        <dbReference type="ARBA" id="ARBA00022692"/>
    </source>
</evidence>
<accession>A0ABW0NC58</accession>
<comment type="subcellular location">
    <subcellularLocation>
        <location evidence="1">Membrane</location>
    </subcellularLocation>
</comment>
<feature type="transmembrane region" description="Helical" evidence="5">
    <location>
        <begin position="80"/>
        <end position="102"/>
    </location>
</feature>
<feature type="transmembrane region" description="Helical" evidence="5">
    <location>
        <begin position="46"/>
        <end position="68"/>
    </location>
</feature>
<keyword evidence="4 5" id="KW-0472">Membrane</keyword>
<feature type="transmembrane region" description="Helical" evidence="5">
    <location>
        <begin position="12"/>
        <end position="34"/>
    </location>
</feature>
<gene>
    <name evidence="7" type="ORF">ACFPOE_08220</name>
</gene>
<reference evidence="8" key="1">
    <citation type="journal article" date="2019" name="Int. J. Syst. Evol. Microbiol.">
        <title>The Global Catalogue of Microorganisms (GCM) 10K type strain sequencing project: providing services to taxonomists for standard genome sequencing and annotation.</title>
        <authorList>
            <consortium name="The Broad Institute Genomics Platform"/>
            <consortium name="The Broad Institute Genome Sequencing Center for Infectious Disease"/>
            <person name="Wu L."/>
            <person name="Ma J."/>
        </authorList>
    </citation>
    <scope>NUCLEOTIDE SEQUENCE [LARGE SCALE GENOMIC DNA]</scope>
    <source>
        <strain evidence="8">CCUG 57401</strain>
    </source>
</reference>